<name>A0A517Y4I4_9BACT</name>
<dbReference type="InterPro" id="IPR028939">
    <property type="entry name" value="P5C_Rdtase_cat_N"/>
</dbReference>
<dbReference type="FunFam" id="1.10.3730.10:FF:000001">
    <property type="entry name" value="Pyrroline-5-carboxylate reductase"/>
    <property type="match status" value="1"/>
</dbReference>
<dbReference type="SUPFAM" id="SSF51735">
    <property type="entry name" value="NAD(P)-binding Rossmann-fold domains"/>
    <property type="match status" value="1"/>
</dbReference>
<dbReference type="PANTHER" id="PTHR11645:SF0">
    <property type="entry name" value="PYRROLINE-5-CARBOXYLATE REDUCTASE 3"/>
    <property type="match status" value="1"/>
</dbReference>
<dbReference type="AlphaFoldDB" id="A0A517Y4I4"/>
<keyword evidence="5 8" id="KW-0641">Proline biosynthesis</keyword>
<dbReference type="Proteomes" id="UP000315017">
    <property type="component" value="Chromosome"/>
</dbReference>
<comment type="similarity">
    <text evidence="2 8 11">Belongs to the pyrroline-5-carboxylate reductase family.</text>
</comment>
<dbReference type="PIRSF" id="PIRSF000193">
    <property type="entry name" value="Pyrrol-5-carb_rd"/>
    <property type="match status" value="1"/>
</dbReference>
<evidence type="ECO:0000313" key="15">
    <source>
        <dbReference type="Proteomes" id="UP000315017"/>
    </source>
</evidence>
<evidence type="ECO:0000256" key="3">
    <source>
        <dbReference type="ARBA" id="ARBA00022490"/>
    </source>
</evidence>
<evidence type="ECO:0000256" key="7">
    <source>
        <dbReference type="ARBA" id="ARBA00023002"/>
    </source>
</evidence>
<proteinExistence type="inferred from homology"/>
<feature type="domain" description="Pyrroline-5-carboxylate reductase catalytic N-terminal" evidence="12">
    <location>
        <begin position="6"/>
        <end position="100"/>
    </location>
</feature>
<comment type="function">
    <text evidence="8">Catalyzes the reduction of 1-pyrroline-5-carboxylate (PCA) to L-proline.</text>
</comment>
<dbReference type="PANTHER" id="PTHR11645">
    <property type="entry name" value="PYRROLINE-5-CARBOXYLATE REDUCTASE"/>
    <property type="match status" value="1"/>
</dbReference>
<dbReference type="GO" id="GO:0004735">
    <property type="term" value="F:pyrroline-5-carboxylate reductase activity"/>
    <property type="evidence" value="ECO:0007669"/>
    <property type="project" value="UniProtKB-UniRule"/>
</dbReference>
<feature type="binding site" evidence="10">
    <location>
        <begin position="9"/>
        <end position="14"/>
    </location>
    <ligand>
        <name>NADP(+)</name>
        <dbReference type="ChEBI" id="CHEBI:58349"/>
    </ligand>
</feature>
<keyword evidence="6 8" id="KW-0521">NADP</keyword>
<evidence type="ECO:0000256" key="9">
    <source>
        <dbReference type="NCBIfam" id="TIGR00112"/>
    </source>
</evidence>
<dbReference type="EC" id="1.5.1.2" evidence="8 9"/>
<evidence type="ECO:0000256" key="10">
    <source>
        <dbReference type="PIRSR" id="PIRSR000193-1"/>
    </source>
</evidence>
<evidence type="ECO:0000256" key="2">
    <source>
        <dbReference type="ARBA" id="ARBA00005525"/>
    </source>
</evidence>
<accession>A0A517Y4I4</accession>
<dbReference type="SUPFAM" id="SSF48179">
    <property type="entry name" value="6-phosphogluconate dehydrogenase C-terminal domain-like"/>
    <property type="match status" value="1"/>
</dbReference>
<keyword evidence="4 8" id="KW-0028">Amino-acid biosynthesis</keyword>
<dbReference type="NCBIfam" id="TIGR00112">
    <property type="entry name" value="proC"/>
    <property type="match status" value="1"/>
</dbReference>
<keyword evidence="3 8" id="KW-0963">Cytoplasm</keyword>
<keyword evidence="15" id="KW-1185">Reference proteome</keyword>
<dbReference type="KEGG" id="aagg:ETAA8_02210"/>
<sequence length="268" mass="26309">MAGTTLGFIGAGQMARALAHGFVSAKLLDASSLTAADPVPAAAEKLASELPGLKVAASNVAIASSCDVVVLAVKPQAMSAVYQELGGKLAGKLVVSIAAGISLAKLCEGLKTQRVVRVMPNTPALVGKGASAYALAAGATAEDGALVGKLLAAVGTAHQVDEKLLDAVTGLSGSGPAYVYLIIEALSDGGVKAGLPRNLSTALAAQTVLGAAEMVLARGEHPGVLKDAVASPGGTTIAGLATLEDRGVRGALIAAVDAATKRSAELGK</sequence>
<dbReference type="GO" id="GO:0055129">
    <property type="term" value="P:L-proline biosynthetic process"/>
    <property type="evidence" value="ECO:0007669"/>
    <property type="project" value="UniProtKB-UniRule"/>
</dbReference>
<evidence type="ECO:0000259" key="13">
    <source>
        <dbReference type="Pfam" id="PF14748"/>
    </source>
</evidence>
<dbReference type="InterPro" id="IPR000304">
    <property type="entry name" value="Pyrroline-COOH_reductase"/>
</dbReference>
<dbReference type="InterPro" id="IPR008927">
    <property type="entry name" value="6-PGluconate_DH-like_C_sf"/>
</dbReference>
<feature type="binding site" evidence="10">
    <location>
        <begin position="72"/>
        <end position="75"/>
    </location>
    <ligand>
        <name>NADP(+)</name>
        <dbReference type="ChEBI" id="CHEBI:58349"/>
    </ligand>
</feature>
<evidence type="ECO:0000256" key="1">
    <source>
        <dbReference type="ARBA" id="ARBA00004496"/>
    </source>
</evidence>
<dbReference type="Pfam" id="PF03807">
    <property type="entry name" value="F420_oxidored"/>
    <property type="match status" value="1"/>
</dbReference>
<dbReference type="GO" id="GO:0005737">
    <property type="term" value="C:cytoplasm"/>
    <property type="evidence" value="ECO:0007669"/>
    <property type="project" value="UniProtKB-SubCell"/>
</dbReference>
<organism evidence="14 15">
    <name type="scientific">Anatilimnocola aggregata</name>
    <dbReference type="NCBI Taxonomy" id="2528021"/>
    <lineage>
        <taxon>Bacteria</taxon>
        <taxon>Pseudomonadati</taxon>
        <taxon>Planctomycetota</taxon>
        <taxon>Planctomycetia</taxon>
        <taxon>Pirellulales</taxon>
        <taxon>Pirellulaceae</taxon>
        <taxon>Anatilimnocola</taxon>
    </lineage>
</organism>
<evidence type="ECO:0000256" key="6">
    <source>
        <dbReference type="ARBA" id="ARBA00022857"/>
    </source>
</evidence>
<reference evidence="14 15" key="1">
    <citation type="submission" date="2019-02" db="EMBL/GenBank/DDBJ databases">
        <title>Deep-cultivation of Planctomycetes and their phenomic and genomic characterization uncovers novel biology.</title>
        <authorList>
            <person name="Wiegand S."/>
            <person name="Jogler M."/>
            <person name="Boedeker C."/>
            <person name="Pinto D."/>
            <person name="Vollmers J."/>
            <person name="Rivas-Marin E."/>
            <person name="Kohn T."/>
            <person name="Peeters S.H."/>
            <person name="Heuer A."/>
            <person name="Rast P."/>
            <person name="Oberbeckmann S."/>
            <person name="Bunk B."/>
            <person name="Jeske O."/>
            <person name="Meyerdierks A."/>
            <person name="Storesund J.E."/>
            <person name="Kallscheuer N."/>
            <person name="Luecker S."/>
            <person name="Lage O.M."/>
            <person name="Pohl T."/>
            <person name="Merkel B.J."/>
            <person name="Hornburger P."/>
            <person name="Mueller R.-W."/>
            <person name="Bruemmer F."/>
            <person name="Labrenz M."/>
            <person name="Spormann A.M."/>
            <person name="Op den Camp H."/>
            <person name="Overmann J."/>
            <person name="Amann R."/>
            <person name="Jetten M.S.M."/>
            <person name="Mascher T."/>
            <person name="Medema M.H."/>
            <person name="Devos D.P."/>
            <person name="Kaster A.-K."/>
            <person name="Ovreas L."/>
            <person name="Rohde M."/>
            <person name="Galperin M.Y."/>
            <person name="Jogler C."/>
        </authorList>
    </citation>
    <scope>NUCLEOTIDE SEQUENCE [LARGE SCALE GENOMIC DNA]</scope>
    <source>
        <strain evidence="14 15">ETA_A8</strain>
    </source>
</reference>
<dbReference type="HAMAP" id="MF_01925">
    <property type="entry name" value="P5C_reductase"/>
    <property type="match status" value="1"/>
</dbReference>
<dbReference type="Pfam" id="PF14748">
    <property type="entry name" value="P5CR_dimer"/>
    <property type="match status" value="1"/>
</dbReference>
<evidence type="ECO:0000256" key="8">
    <source>
        <dbReference type="HAMAP-Rule" id="MF_01925"/>
    </source>
</evidence>
<dbReference type="UniPathway" id="UPA00098">
    <property type="reaction ID" value="UER00361"/>
</dbReference>
<dbReference type="InterPro" id="IPR029036">
    <property type="entry name" value="P5CR_dimer"/>
</dbReference>
<feature type="domain" description="Pyrroline-5-carboxylate reductase dimerisation" evidence="13">
    <location>
        <begin position="162"/>
        <end position="266"/>
    </location>
</feature>
<evidence type="ECO:0000256" key="4">
    <source>
        <dbReference type="ARBA" id="ARBA00022605"/>
    </source>
</evidence>
<dbReference type="Gene3D" id="1.10.3730.10">
    <property type="entry name" value="ProC C-terminal domain-like"/>
    <property type="match status" value="1"/>
</dbReference>
<dbReference type="InterPro" id="IPR053790">
    <property type="entry name" value="P5CR-like_CS"/>
</dbReference>
<evidence type="ECO:0000256" key="5">
    <source>
        <dbReference type="ARBA" id="ARBA00022650"/>
    </source>
</evidence>
<comment type="pathway">
    <text evidence="8 11">Amino-acid biosynthesis; L-proline biosynthesis; L-proline from L-glutamate 5-semialdehyde: step 1/1.</text>
</comment>
<comment type="catalytic activity">
    <reaction evidence="8 11">
        <text>L-proline + NADP(+) = (S)-1-pyrroline-5-carboxylate + NADPH + 2 H(+)</text>
        <dbReference type="Rhea" id="RHEA:14109"/>
        <dbReference type="ChEBI" id="CHEBI:15378"/>
        <dbReference type="ChEBI" id="CHEBI:17388"/>
        <dbReference type="ChEBI" id="CHEBI:57783"/>
        <dbReference type="ChEBI" id="CHEBI:58349"/>
        <dbReference type="ChEBI" id="CHEBI:60039"/>
        <dbReference type="EC" id="1.5.1.2"/>
    </reaction>
</comment>
<evidence type="ECO:0000256" key="11">
    <source>
        <dbReference type="RuleBase" id="RU003903"/>
    </source>
</evidence>
<dbReference type="OrthoDB" id="9805754at2"/>
<evidence type="ECO:0000259" key="12">
    <source>
        <dbReference type="Pfam" id="PF03807"/>
    </source>
</evidence>
<dbReference type="FunFam" id="3.40.50.720:FF:000190">
    <property type="entry name" value="Pyrroline-5-carboxylate reductase"/>
    <property type="match status" value="1"/>
</dbReference>
<comment type="catalytic activity">
    <reaction evidence="8">
        <text>L-proline + NAD(+) = (S)-1-pyrroline-5-carboxylate + NADH + 2 H(+)</text>
        <dbReference type="Rhea" id="RHEA:14105"/>
        <dbReference type="ChEBI" id="CHEBI:15378"/>
        <dbReference type="ChEBI" id="CHEBI:17388"/>
        <dbReference type="ChEBI" id="CHEBI:57540"/>
        <dbReference type="ChEBI" id="CHEBI:57945"/>
        <dbReference type="ChEBI" id="CHEBI:60039"/>
        <dbReference type="EC" id="1.5.1.2"/>
    </reaction>
</comment>
<keyword evidence="7 8" id="KW-0560">Oxidoreductase</keyword>
<gene>
    <name evidence="8 14" type="primary">proC</name>
    <name evidence="14" type="ORF">ETAA8_02210</name>
</gene>
<feature type="binding site" evidence="10">
    <location>
        <position position="59"/>
    </location>
    <ligand>
        <name>NADPH</name>
        <dbReference type="ChEBI" id="CHEBI:57783"/>
    </ligand>
</feature>
<protein>
    <recommendedName>
        <fullName evidence="8 9">Pyrroline-5-carboxylate reductase</fullName>
        <shortName evidence="8">P5C reductase</shortName>
        <shortName evidence="8">P5CR</shortName>
        <ecNumber evidence="8 9">1.5.1.2</ecNumber>
    </recommendedName>
    <alternativeName>
        <fullName evidence="8">PCA reductase</fullName>
    </alternativeName>
</protein>
<dbReference type="InterPro" id="IPR036291">
    <property type="entry name" value="NAD(P)-bd_dom_sf"/>
</dbReference>
<dbReference type="EMBL" id="CP036274">
    <property type="protein sequence ID" value="QDU25159.1"/>
    <property type="molecule type" value="Genomic_DNA"/>
</dbReference>
<comment type="subcellular location">
    <subcellularLocation>
        <location evidence="1 8">Cytoplasm</location>
    </subcellularLocation>
</comment>
<dbReference type="Gene3D" id="3.40.50.720">
    <property type="entry name" value="NAD(P)-binding Rossmann-like Domain"/>
    <property type="match status" value="1"/>
</dbReference>
<dbReference type="PROSITE" id="PS00521">
    <property type="entry name" value="P5CR"/>
    <property type="match status" value="1"/>
</dbReference>
<evidence type="ECO:0000313" key="14">
    <source>
        <dbReference type="EMBL" id="QDU25159.1"/>
    </source>
</evidence>
<dbReference type="RefSeq" id="WP_145083625.1">
    <property type="nucleotide sequence ID" value="NZ_CP036274.1"/>
</dbReference>